<dbReference type="InterPro" id="IPR001680">
    <property type="entry name" value="WD40_rpt"/>
</dbReference>
<dbReference type="PROSITE" id="PS50082">
    <property type="entry name" value="WD_REPEATS_2"/>
    <property type="match status" value="1"/>
</dbReference>
<proteinExistence type="predicted"/>
<dbReference type="EMBL" id="JXTB01000156">
    <property type="protein sequence ID" value="PON57805.1"/>
    <property type="molecule type" value="Genomic_DNA"/>
</dbReference>
<gene>
    <name evidence="4" type="ORF">PanWU01x14_171670</name>
</gene>
<evidence type="ECO:0000256" key="3">
    <source>
        <dbReference type="PROSITE-ProRule" id="PRU00221"/>
    </source>
</evidence>
<evidence type="ECO:0000256" key="1">
    <source>
        <dbReference type="ARBA" id="ARBA00022574"/>
    </source>
</evidence>
<dbReference type="SMART" id="SM00320">
    <property type="entry name" value="WD40"/>
    <property type="match status" value="2"/>
</dbReference>
<protein>
    <submittedName>
        <fullName evidence="4">Guanine nucleotide-binding protein, beta subunit</fullName>
    </submittedName>
</protein>
<organism evidence="4 5">
    <name type="scientific">Parasponia andersonii</name>
    <name type="common">Sponia andersonii</name>
    <dbReference type="NCBI Taxonomy" id="3476"/>
    <lineage>
        <taxon>Eukaryota</taxon>
        <taxon>Viridiplantae</taxon>
        <taxon>Streptophyta</taxon>
        <taxon>Embryophyta</taxon>
        <taxon>Tracheophyta</taxon>
        <taxon>Spermatophyta</taxon>
        <taxon>Magnoliopsida</taxon>
        <taxon>eudicotyledons</taxon>
        <taxon>Gunneridae</taxon>
        <taxon>Pentapetalae</taxon>
        <taxon>rosids</taxon>
        <taxon>fabids</taxon>
        <taxon>Rosales</taxon>
        <taxon>Cannabaceae</taxon>
        <taxon>Parasponia</taxon>
    </lineage>
</organism>
<comment type="caution">
    <text evidence="4">The sequence shown here is derived from an EMBL/GenBank/DDBJ whole genome shotgun (WGS) entry which is preliminary data.</text>
</comment>
<feature type="repeat" description="WD" evidence="3">
    <location>
        <begin position="83"/>
        <end position="124"/>
    </location>
</feature>
<dbReference type="AlphaFoldDB" id="A0A2P5C9X5"/>
<dbReference type="Gene3D" id="2.130.10.10">
    <property type="entry name" value="YVTN repeat-like/Quinoprotein amine dehydrogenase"/>
    <property type="match status" value="1"/>
</dbReference>
<sequence length="124" mass="14591">MSISSDDDDDFPMSTVDEERAQERDYYEKIEREFVEWENSTPFQLRNLSFNSHNEWILATGSTEGTVDIFDLRTKLQKLLTLSNHDERDVTHVEWDPIHENLLASASCDRKVIIWDLNSRNVLD</sequence>
<dbReference type="InterPro" id="IPR050459">
    <property type="entry name" value="WD_repeat_RBAP46/RBAP48/MSI1"/>
</dbReference>
<name>A0A2P5C9X5_PARAD</name>
<dbReference type="PROSITE" id="PS50294">
    <property type="entry name" value="WD_REPEATS_REGION"/>
    <property type="match status" value="1"/>
</dbReference>
<accession>A0A2P5C9X5</accession>
<dbReference type="InterPro" id="IPR015943">
    <property type="entry name" value="WD40/YVTN_repeat-like_dom_sf"/>
</dbReference>
<dbReference type="SUPFAM" id="SSF50978">
    <property type="entry name" value="WD40 repeat-like"/>
    <property type="match status" value="1"/>
</dbReference>
<reference evidence="5" key="1">
    <citation type="submission" date="2016-06" db="EMBL/GenBank/DDBJ databases">
        <title>Parallel loss of symbiosis genes in relatives of nitrogen-fixing non-legume Parasponia.</title>
        <authorList>
            <person name="Van Velzen R."/>
            <person name="Holmer R."/>
            <person name="Bu F."/>
            <person name="Rutten L."/>
            <person name="Van Zeijl A."/>
            <person name="Liu W."/>
            <person name="Santuari L."/>
            <person name="Cao Q."/>
            <person name="Sharma T."/>
            <person name="Shen D."/>
            <person name="Roswanjaya Y."/>
            <person name="Wardhani T."/>
            <person name="Kalhor M.S."/>
            <person name="Jansen J."/>
            <person name="Van den Hoogen J."/>
            <person name="Gungor B."/>
            <person name="Hartog M."/>
            <person name="Hontelez J."/>
            <person name="Verver J."/>
            <person name="Yang W.-C."/>
            <person name="Schijlen E."/>
            <person name="Repin R."/>
            <person name="Schilthuizen M."/>
            <person name="Schranz E."/>
            <person name="Heidstra R."/>
            <person name="Miyata K."/>
            <person name="Fedorova E."/>
            <person name="Kohlen W."/>
            <person name="Bisseling T."/>
            <person name="Smit S."/>
            <person name="Geurts R."/>
        </authorList>
    </citation>
    <scope>NUCLEOTIDE SEQUENCE [LARGE SCALE GENOMIC DNA]</scope>
    <source>
        <strain evidence="5">cv. WU1-14</strain>
    </source>
</reference>
<dbReference type="InterPro" id="IPR019775">
    <property type="entry name" value="WD40_repeat_CS"/>
</dbReference>
<dbReference type="InterPro" id="IPR036322">
    <property type="entry name" value="WD40_repeat_dom_sf"/>
</dbReference>
<evidence type="ECO:0000313" key="5">
    <source>
        <dbReference type="Proteomes" id="UP000237105"/>
    </source>
</evidence>
<dbReference type="OrthoDB" id="1713894at2759"/>
<dbReference type="PROSITE" id="PS00678">
    <property type="entry name" value="WD_REPEATS_1"/>
    <property type="match status" value="1"/>
</dbReference>
<dbReference type="PANTHER" id="PTHR22850">
    <property type="entry name" value="WD40 REPEAT FAMILY"/>
    <property type="match status" value="1"/>
</dbReference>
<keyword evidence="5" id="KW-1185">Reference proteome</keyword>
<evidence type="ECO:0000313" key="4">
    <source>
        <dbReference type="EMBL" id="PON57805.1"/>
    </source>
</evidence>
<keyword evidence="2" id="KW-0677">Repeat</keyword>
<dbReference type="Proteomes" id="UP000237105">
    <property type="component" value="Unassembled WGS sequence"/>
</dbReference>
<evidence type="ECO:0000256" key="2">
    <source>
        <dbReference type="ARBA" id="ARBA00022737"/>
    </source>
</evidence>
<dbReference type="STRING" id="3476.A0A2P5C9X5"/>
<dbReference type="Pfam" id="PF00400">
    <property type="entry name" value="WD40"/>
    <property type="match status" value="1"/>
</dbReference>
<keyword evidence="1 3" id="KW-0853">WD repeat</keyword>